<keyword evidence="1" id="KW-0472">Membrane</keyword>
<feature type="transmembrane region" description="Helical" evidence="1">
    <location>
        <begin position="12"/>
        <end position="32"/>
    </location>
</feature>
<dbReference type="AlphaFoldDB" id="A0A2M4DBG6"/>
<keyword evidence="1" id="KW-1133">Transmembrane helix</keyword>
<proteinExistence type="predicted"/>
<sequence length="75" mass="8031">MSFLLVVPPTHQLLSGALSSFYLLLGVVRLAVRGKCHSFHLPTQPCLSPSAVLFGTPAGTLDGVRQQPTDEQSLE</sequence>
<evidence type="ECO:0000313" key="2">
    <source>
        <dbReference type="EMBL" id="MBW74438.1"/>
    </source>
</evidence>
<protein>
    <submittedName>
        <fullName evidence="2">Putative secreted protein</fullName>
    </submittedName>
</protein>
<name>A0A2M4DBG6_ANODA</name>
<accession>A0A2M4DBG6</accession>
<reference evidence="2" key="1">
    <citation type="submission" date="2018-01" db="EMBL/GenBank/DDBJ databases">
        <title>An insight into the sialome of Amazonian anophelines.</title>
        <authorList>
            <person name="Ribeiro J.M."/>
            <person name="Scarpassa V."/>
            <person name="Calvo E."/>
        </authorList>
    </citation>
    <scope>NUCLEOTIDE SEQUENCE</scope>
</reference>
<keyword evidence="1" id="KW-0812">Transmembrane</keyword>
<organism evidence="2">
    <name type="scientific">Anopheles darlingi</name>
    <name type="common">Mosquito</name>
    <dbReference type="NCBI Taxonomy" id="43151"/>
    <lineage>
        <taxon>Eukaryota</taxon>
        <taxon>Metazoa</taxon>
        <taxon>Ecdysozoa</taxon>
        <taxon>Arthropoda</taxon>
        <taxon>Hexapoda</taxon>
        <taxon>Insecta</taxon>
        <taxon>Pterygota</taxon>
        <taxon>Neoptera</taxon>
        <taxon>Endopterygota</taxon>
        <taxon>Diptera</taxon>
        <taxon>Nematocera</taxon>
        <taxon>Culicoidea</taxon>
        <taxon>Culicidae</taxon>
        <taxon>Anophelinae</taxon>
        <taxon>Anopheles</taxon>
    </lineage>
</organism>
<dbReference type="EMBL" id="GGFL01010260">
    <property type="protein sequence ID" value="MBW74438.1"/>
    <property type="molecule type" value="Transcribed_RNA"/>
</dbReference>
<evidence type="ECO:0000256" key="1">
    <source>
        <dbReference type="SAM" id="Phobius"/>
    </source>
</evidence>